<organism evidence="2 3">
    <name type="scientific">Clostridium thailandense</name>
    <dbReference type="NCBI Taxonomy" id="2794346"/>
    <lineage>
        <taxon>Bacteria</taxon>
        <taxon>Bacillati</taxon>
        <taxon>Bacillota</taxon>
        <taxon>Clostridia</taxon>
        <taxon>Eubacteriales</taxon>
        <taxon>Clostridiaceae</taxon>
        <taxon>Clostridium</taxon>
    </lineage>
</organism>
<dbReference type="Pfam" id="PF05239">
    <property type="entry name" value="PRC"/>
    <property type="match status" value="2"/>
</dbReference>
<dbReference type="Proteomes" id="UP000694308">
    <property type="component" value="Unassembled WGS sequence"/>
</dbReference>
<name>A0A949TU20_9CLOT</name>
<evidence type="ECO:0000313" key="2">
    <source>
        <dbReference type="EMBL" id="MBV7271891.1"/>
    </source>
</evidence>
<reference evidence="2" key="1">
    <citation type="submission" date="2020-12" db="EMBL/GenBank/DDBJ databases">
        <title>Clostridium thailandense sp. nov., a novel acetogenic bacterium isolated from peat land soil in Thailand.</title>
        <authorList>
            <person name="Chaikitkaew S."/>
            <person name="Birkeland N.K."/>
        </authorList>
    </citation>
    <scope>NUCLEOTIDE SEQUENCE</scope>
    <source>
        <strain evidence="2">PL3</strain>
    </source>
</reference>
<protein>
    <submittedName>
        <fullName evidence="2">PRC-barrel domain-containing protein</fullName>
    </submittedName>
</protein>
<sequence length="174" mass="19942">MYRTRDFILMDVISVEGKKLGFIDDILIDFNKKKIIGFSIASSGLFKRNLSVMTENIVGFNNVMVITSADKGKFLEFKKIRGIDVKDRKGNIIGMIEDILFDETNFIMVAVMISTGFITNFISGKKIILIKDLMLGEKNVLYSRKNENLNFTSLPHRLFIEDDENEKSRKKDTV</sequence>
<feature type="domain" description="PRC-barrel" evidence="1">
    <location>
        <begin position="2"/>
        <end position="68"/>
    </location>
</feature>
<dbReference type="EMBL" id="JAEEGC010000014">
    <property type="protein sequence ID" value="MBV7271891.1"/>
    <property type="molecule type" value="Genomic_DNA"/>
</dbReference>
<dbReference type="InterPro" id="IPR027275">
    <property type="entry name" value="PRC-brl_dom"/>
</dbReference>
<proteinExistence type="predicted"/>
<evidence type="ECO:0000313" key="3">
    <source>
        <dbReference type="Proteomes" id="UP000694308"/>
    </source>
</evidence>
<keyword evidence="3" id="KW-1185">Reference proteome</keyword>
<evidence type="ECO:0000259" key="1">
    <source>
        <dbReference type="Pfam" id="PF05239"/>
    </source>
</evidence>
<comment type="caution">
    <text evidence="2">The sequence shown here is derived from an EMBL/GenBank/DDBJ whole genome shotgun (WGS) entry which is preliminary data.</text>
</comment>
<dbReference type="RefSeq" id="WP_218318929.1">
    <property type="nucleotide sequence ID" value="NZ_JAEEGC010000014.1"/>
</dbReference>
<feature type="domain" description="PRC-barrel" evidence="1">
    <location>
        <begin position="76"/>
        <end position="124"/>
    </location>
</feature>
<gene>
    <name evidence="2" type="ORF">I6U48_03050</name>
</gene>
<dbReference type="AlphaFoldDB" id="A0A949TU20"/>
<accession>A0A949TU20</accession>